<dbReference type="Pfam" id="PF19432">
    <property type="entry name" value="RME-8_N"/>
    <property type="match status" value="1"/>
</dbReference>
<dbReference type="PANTHER" id="PTHR36983">
    <property type="entry name" value="DNAJ HOMOLOG SUBFAMILY C MEMBER 13"/>
    <property type="match status" value="1"/>
</dbReference>
<dbReference type="PANTHER" id="PTHR36983:SF2">
    <property type="entry name" value="DNAJ HOMOLOG SUBFAMILY C MEMBER 13"/>
    <property type="match status" value="1"/>
</dbReference>
<dbReference type="InterPro" id="IPR044978">
    <property type="entry name" value="GRV2/DNAJC13"/>
</dbReference>
<accession>A0ABY6K1C1</accession>
<keyword evidence="3" id="KW-1185">Reference proteome</keyword>
<sequence length="127" mass="15186">MDVELSRQNVLMAWNDVEFEVRYPSLQEELRVGSYFLRLLLEEDEKDSIPSSYIQKPYEFFNDLYHRFLLTQKASQKSTFLHAMTIVYGRYWEDIGQFNDTRYIVHMLDKVSPPLPGVWVCEQTDHV</sequence>
<protein>
    <submittedName>
        <fullName evidence="2">DNAJC13</fullName>
    </submittedName>
</protein>
<dbReference type="Proteomes" id="UP001235939">
    <property type="component" value="Chromosome 02"/>
</dbReference>
<organism evidence="2 3">
    <name type="scientific">Cordylochernes scorpioides</name>
    <dbReference type="NCBI Taxonomy" id="51811"/>
    <lineage>
        <taxon>Eukaryota</taxon>
        <taxon>Metazoa</taxon>
        <taxon>Ecdysozoa</taxon>
        <taxon>Arthropoda</taxon>
        <taxon>Chelicerata</taxon>
        <taxon>Arachnida</taxon>
        <taxon>Pseudoscorpiones</taxon>
        <taxon>Cheliferoidea</taxon>
        <taxon>Chernetidae</taxon>
        <taxon>Cordylochernes</taxon>
    </lineage>
</organism>
<dbReference type="InterPro" id="IPR045802">
    <property type="entry name" value="GRV2/DNAJC13_N"/>
</dbReference>
<evidence type="ECO:0000259" key="1">
    <source>
        <dbReference type="Pfam" id="PF19432"/>
    </source>
</evidence>
<name>A0ABY6K1C1_9ARAC</name>
<evidence type="ECO:0000313" key="3">
    <source>
        <dbReference type="Proteomes" id="UP001235939"/>
    </source>
</evidence>
<feature type="domain" description="DnaJ homologue subfamily C GRV2/DNAJC13 N-terminal" evidence="1">
    <location>
        <begin position="3"/>
        <end position="44"/>
    </location>
</feature>
<reference evidence="2 3" key="1">
    <citation type="submission" date="2022-01" db="EMBL/GenBank/DDBJ databases">
        <title>A chromosomal length assembly of Cordylochernes scorpioides.</title>
        <authorList>
            <person name="Zeh D."/>
            <person name="Zeh J."/>
        </authorList>
    </citation>
    <scope>NUCLEOTIDE SEQUENCE [LARGE SCALE GENOMIC DNA]</scope>
    <source>
        <strain evidence="2">IN4F17</strain>
        <tissue evidence="2">Whole Body</tissue>
    </source>
</reference>
<evidence type="ECO:0000313" key="2">
    <source>
        <dbReference type="EMBL" id="UYV62598.1"/>
    </source>
</evidence>
<dbReference type="EMBL" id="CP092864">
    <property type="protein sequence ID" value="UYV62598.1"/>
    <property type="molecule type" value="Genomic_DNA"/>
</dbReference>
<gene>
    <name evidence="2" type="ORF">LAZ67_2001275</name>
</gene>
<proteinExistence type="predicted"/>